<dbReference type="Pfam" id="PF07730">
    <property type="entry name" value="HisKA_3"/>
    <property type="match status" value="1"/>
</dbReference>
<keyword evidence="13" id="KW-1185">Reference proteome</keyword>
<evidence type="ECO:0000256" key="9">
    <source>
        <dbReference type="PROSITE-ProRule" id="PRU00339"/>
    </source>
</evidence>
<dbReference type="InterPro" id="IPR005467">
    <property type="entry name" value="His_kinase_dom"/>
</dbReference>
<dbReference type="EC" id="2.7.13.3" evidence="2"/>
<dbReference type="PANTHER" id="PTHR24421">
    <property type="entry name" value="NITRATE/NITRITE SENSOR PROTEIN NARX-RELATED"/>
    <property type="match status" value="1"/>
</dbReference>
<evidence type="ECO:0000256" key="1">
    <source>
        <dbReference type="ARBA" id="ARBA00000085"/>
    </source>
</evidence>
<dbReference type="AlphaFoldDB" id="A0A9E2S5L7"/>
<dbReference type="Proteomes" id="UP000812270">
    <property type="component" value="Unassembled WGS sequence"/>
</dbReference>
<dbReference type="InterPro" id="IPR019734">
    <property type="entry name" value="TPR_rpt"/>
</dbReference>
<feature type="transmembrane region" description="Helical" evidence="10">
    <location>
        <begin position="427"/>
        <end position="447"/>
    </location>
</feature>
<keyword evidence="8" id="KW-0902">Two-component regulatory system</keyword>
<dbReference type="RefSeq" id="WP_217789255.1">
    <property type="nucleotide sequence ID" value="NZ_JAHSPG010000001.1"/>
</dbReference>
<keyword evidence="10" id="KW-0812">Transmembrane</keyword>
<dbReference type="GO" id="GO:0046983">
    <property type="term" value="F:protein dimerization activity"/>
    <property type="evidence" value="ECO:0007669"/>
    <property type="project" value="InterPro"/>
</dbReference>
<evidence type="ECO:0000256" key="3">
    <source>
        <dbReference type="ARBA" id="ARBA00022553"/>
    </source>
</evidence>
<dbReference type="InterPro" id="IPR011712">
    <property type="entry name" value="Sig_transdc_His_kin_sub3_dim/P"/>
</dbReference>
<sequence length="688" mass="78604">MRRTQFNLPEGKWLVTRICIIFCIGALCYGRGYSQSSSHETRDQVIYNGLVLRDTGSINKAIKTANSIRISSVDSAEWLYRQTLFASKLLHYNKGIAKSYYGLGACFSNKNEQEKAVYYSQIALRFCGDDIEDHEMISSLYVLLSENYYYKGRYDSCAYYRYAALNELDANHIDNPRMQMKVYCSILQFWLNAHGDITNDKHILQVVQRINKLEQKALAANDSAQLMNIYFYKGGYYNNIQQNDSARYYCNLNLQLARKLKTGFSIPAATLMNIGITYMEDGKLNEAISYMQRSLDEIPENVRGTSRQYFFANIFLGEAYGKQHNYAKAIAITEPALAMANKQKVLHITDHAYKTLADAYEAIGNYEKAAINRRLYSEVQDSLMKAEKLELVYNVEMKYRIADKDKEIAQKELAIARNESRIKTKNFWIIGFSLGFLLLLVFCFLVYRNIHHKQKLQAEKIRNLRQELQISNLQAVISTEEKERSRIARELHDGMGGTLAAIRTRVSAIFRKHTTTDVTGDFKEVLQLLEEASIDLRKTAHNLMPEILLNEGLAKASELFCERVRKGHMLNINVEIWGKVQRLPGDMELTSYRIIQELVHNIIKHANATEAIVQMVFHESQLCITVEDNGNGISKDILQSNDGMGLKTIKERVKYLNGQIDIASSPGEGTCIYIELGIIAVKQNTATT</sequence>
<feature type="transmembrane region" description="Helical" evidence="10">
    <location>
        <begin position="12"/>
        <end position="32"/>
    </location>
</feature>
<name>A0A9E2S5L7_9BACT</name>
<keyword evidence="10" id="KW-0472">Membrane</keyword>
<evidence type="ECO:0000259" key="11">
    <source>
        <dbReference type="PROSITE" id="PS50109"/>
    </source>
</evidence>
<dbReference type="GO" id="GO:0000155">
    <property type="term" value="F:phosphorelay sensor kinase activity"/>
    <property type="evidence" value="ECO:0007669"/>
    <property type="project" value="InterPro"/>
</dbReference>
<evidence type="ECO:0000256" key="4">
    <source>
        <dbReference type="ARBA" id="ARBA00022679"/>
    </source>
</evidence>
<reference evidence="12" key="1">
    <citation type="submission" date="2021-06" db="EMBL/GenBank/DDBJ databases">
        <authorList>
            <person name="Huq M.A."/>
        </authorList>
    </citation>
    <scope>NUCLEOTIDE SEQUENCE</scope>
    <source>
        <strain evidence="12">MAH-26</strain>
    </source>
</reference>
<evidence type="ECO:0000256" key="8">
    <source>
        <dbReference type="ARBA" id="ARBA00023012"/>
    </source>
</evidence>
<evidence type="ECO:0000256" key="7">
    <source>
        <dbReference type="ARBA" id="ARBA00022840"/>
    </source>
</evidence>
<dbReference type="Pfam" id="PF13176">
    <property type="entry name" value="TPR_7"/>
    <property type="match status" value="1"/>
</dbReference>
<evidence type="ECO:0000256" key="6">
    <source>
        <dbReference type="ARBA" id="ARBA00022777"/>
    </source>
</evidence>
<gene>
    <name evidence="12" type="ORF">KTO63_01020</name>
</gene>
<dbReference type="SMART" id="SM00028">
    <property type="entry name" value="TPR"/>
    <property type="match status" value="3"/>
</dbReference>
<keyword evidence="6 12" id="KW-0418">Kinase</keyword>
<keyword evidence="3" id="KW-0597">Phosphoprotein</keyword>
<dbReference type="GO" id="GO:0016020">
    <property type="term" value="C:membrane"/>
    <property type="evidence" value="ECO:0007669"/>
    <property type="project" value="InterPro"/>
</dbReference>
<feature type="domain" description="Histidine kinase" evidence="11">
    <location>
        <begin position="593"/>
        <end position="680"/>
    </location>
</feature>
<proteinExistence type="predicted"/>
<dbReference type="PANTHER" id="PTHR24421:SF10">
    <property type="entry name" value="NITRATE_NITRITE SENSOR PROTEIN NARQ"/>
    <property type="match status" value="1"/>
</dbReference>
<evidence type="ECO:0000256" key="2">
    <source>
        <dbReference type="ARBA" id="ARBA00012438"/>
    </source>
</evidence>
<keyword evidence="10" id="KW-1133">Transmembrane helix</keyword>
<dbReference type="CDD" id="cd16917">
    <property type="entry name" value="HATPase_UhpB-NarQ-NarX-like"/>
    <property type="match status" value="1"/>
</dbReference>
<keyword evidence="9" id="KW-0802">TPR repeat</keyword>
<evidence type="ECO:0000256" key="10">
    <source>
        <dbReference type="SAM" id="Phobius"/>
    </source>
</evidence>
<dbReference type="PROSITE" id="PS50005">
    <property type="entry name" value="TPR"/>
    <property type="match status" value="1"/>
</dbReference>
<dbReference type="SMART" id="SM00387">
    <property type="entry name" value="HATPase_c"/>
    <property type="match status" value="1"/>
</dbReference>
<keyword evidence="7" id="KW-0067">ATP-binding</keyword>
<accession>A0A9E2S5L7</accession>
<comment type="catalytic activity">
    <reaction evidence="1">
        <text>ATP + protein L-histidine = ADP + protein N-phospho-L-histidine.</text>
        <dbReference type="EC" id="2.7.13.3"/>
    </reaction>
</comment>
<evidence type="ECO:0000313" key="13">
    <source>
        <dbReference type="Proteomes" id="UP000812270"/>
    </source>
</evidence>
<comment type="caution">
    <text evidence="12">The sequence shown here is derived from an EMBL/GenBank/DDBJ whole genome shotgun (WGS) entry which is preliminary data.</text>
</comment>
<evidence type="ECO:0000256" key="5">
    <source>
        <dbReference type="ARBA" id="ARBA00022741"/>
    </source>
</evidence>
<feature type="repeat" description="TPR" evidence="9">
    <location>
        <begin position="268"/>
        <end position="301"/>
    </location>
</feature>
<keyword evidence="4" id="KW-0808">Transferase</keyword>
<organism evidence="12 13">
    <name type="scientific">Pinibacter aurantiacus</name>
    <dbReference type="NCBI Taxonomy" id="2851599"/>
    <lineage>
        <taxon>Bacteria</taxon>
        <taxon>Pseudomonadati</taxon>
        <taxon>Bacteroidota</taxon>
        <taxon>Chitinophagia</taxon>
        <taxon>Chitinophagales</taxon>
        <taxon>Chitinophagaceae</taxon>
        <taxon>Pinibacter</taxon>
    </lineage>
</organism>
<dbReference type="EMBL" id="JAHSPG010000001">
    <property type="protein sequence ID" value="MBV4355708.1"/>
    <property type="molecule type" value="Genomic_DNA"/>
</dbReference>
<evidence type="ECO:0000313" key="12">
    <source>
        <dbReference type="EMBL" id="MBV4355708.1"/>
    </source>
</evidence>
<dbReference type="InterPro" id="IPR050482">
    <property type="entry name" value="Sensor_HK_TwoCompSys"/>
</dbReference>
<dbReference type="GO" id="GO:0005524">
    <property type="term" value="F:ATP binding"/>
    <property type="evidence" value="ECO:0007669"/>
    <property type="project" value="UniProtKB-KW"/>
</dbReference>
<protein>
    <recommendedName>
        <fullName evidence="2">histidine kinase</fullName>
        <ecNumber evidence="2">2.7.13.3</ecNumber>
    </recommendedName>
</protein>
<keyword evidence="5" id="KW-0547">Nucleotide-binding</keyword>
<dbReference type="PROSITE" id="PS50109">
    <property type="entry name" value="HIS_KIN"/>
    <property type="match status" value="1"/>
</dbReference>
<dbReference type="Pfam" id="PF02518">
    <property type="entry name" value="HATPase_c"/>
    <property type="match status" value="1"/>
</dbReference>
<dbReference type="InterPro" id="IPR003594">
    <property type="entry name" value="HATPase_dom"/>
</dbReference>